<evidence type="ECO:0008006" key="5">
    <source>
        <dbReference type="Google" id="ProtNLM"/>
    </source>
</evidence>
<evidence type="ECO:0000313" key="4">
    <source>
        <dbReference type="Proteomes" id="UP000218598"/>
    </source>
</evidence>
<feature type="region of interest" description="Disordered" evidence="1">
    <location>
        <begin position="218"/>
        <end position="239"/>
    </location>
</feature>
<evidence type="ECO:0000313" key="3">
    <source>
        <dbReference type="EMBL" id="PCC37960.1"/>
    </source>
</evidence>
<dbReference type="Proteomes" id="UP000218598">
    <property type="component" value="Unassembled WGS sequence"/>
</dbReference>
<dbReference type="CDD" id="cd15482">
    <property type="entry name" value="Sialidase_non-viral"/>
    <property type="match status" value="1"/>
</dbReference>
<accession>A0A2A3YF57</accession>
<feature type="chain" id="PRO_5011997322" description="Exo-alpha-sialidase" evidence="2">
    <location>
        <begin position="29"/>
        <end position="395"/>
    </location>
</feature>
<dbReference type="SUPFAM" id="SSF50939">
    <property type="entry name" value="Sialidases"/>
    <property type="match status" value="1"/>
</dbReference>
<name>A0A2A3YF57_9MICO</name>
<gene>
    <name evidence="3" type="ORF">CIK66_16270</name>
</gene>
<dbReference type="RefSeq" id="WP_096197752.1">
    <property type="nucleotide sequence ID" value="NZ_JBQQPH010000008.1"/>
</dbReference>
<dbReference type="Gene3D" id="2.120.10.10">
    <property type="match status" value="1"/>
</dbReference>
<dbReference type="OrthoDB" id="5958808at2"/>
<keyword evidence="2" id="KW-0732">Signal</keyword>
<dbReference type="PANTHER" id="PTHR38792">
    <property type="entry name" value="BNR/ASP-BOX REPEAT DOMAIN PROTEIN (AFU_ORTHOLOGUE AFUA_7G06430)-RELATED"/>
    <property type="match status" value="1"/>
</dbReference>
<dbReference type="AlphaFoldDB" id="A0A2A3YF57"/>
<feature type="signal peptide" evidence="2">
    <location>
        <begin position="1"/>
        <end position="28"/>
    </location>
</feature>
<organism evidence="3 4">
    <name type="scientific">Brachybacterium alimentarium</name>
    <dbReference type="NCBI Taxonomy" id="47845"/>
    <lineage>
        <taxon>Bacteria</taxon>
        <taxon>Bacillati</taxon>
        <taxon>Actinomycetota</taxon>
        <taxon>Actinomycetes</taxon>
        <taxon>Micrococcales</taxon>
        <taxon>Dermabacteraceae</taxon>
        <taxon>Brachybacterium</taxon>
    </lineage>
</organism>
<dbReference type="InterPro" id="IPR036278">
    <property type="entry name" value="Sialidase_sf"/>
</dbReference>
<evidence type="ECO:0000256" key="1">
    <source>
        <dbReference type="SAM" id="MobiDB-lite"/>
    </source>
</evidence>
<comment type="caution">
    <text evidence="3">The sequence shown here is derived from an EMBL/GenBank/DDBJ whole genome shotgun (WGS) entry which is preliminary data.</text>
</comment>
<protein>
    <recommendedName>
        <fullName evidence="5">Exo-alpha-sialidase</fullName>
    </recommendedName>
</protein>
<reference evidence="3 4" key="1">
    <citation type="journal article" date="2017" name="Elife">
        <title>Extensive horizontal gene transfer in cheese-associated bacteria.</title>
        <authorList>
            <person name="Bonham K.S."/>
            <person name="Wolfe B.E."/>
            <person name="Dutton R.J."/>
        </authorList>
    </citation>
    <scope>NUCLEOTIDE SEQUENCE [LARGE SCALE GENOMIC DNA]</scope>
    <source>
        <strain evidence="3 4">341_9</strain>
    </source>
</reference>
<dbReference type="PANTHER" id="PTHR38792:SF3">
    <property type="entry name" value="BNR_ASP-BOX REPEAT DOMAIN PROTEIN (AFU_ORTHOLOGUE AFUA_7G06430)-RELATED"/>
    <property type="match status" value="1"/>
</dbReference>
<sequence length="395" mass="42846">MRRRTLTTVLTAALTSTAALGVAAPALGAGSPGRGGTGRQQDRPPQLLLDDTGLYPRVIRLAHQRTANDRLLASVVSFDGPSGYGGIWESTDSGATFTQVGTVSDEALETGEGLCCATLFELPRPLGDLPEGTLLWSASVGADATDRRMSIRIWASTDLGRSWERIAITAVAENEGGLWEPEFAVADDDTLVLWYCDETDGENHSQKIVQQTSTDALTWTDPTPTIELEDPDARPGMPNVRRLRDGRWAMSYEICGPEDLCRSYVRTADDPRDWGPVTSRDEVIRAADGTEPRHTPTLTIDADGSVVLGSQMHYGPDGDPGPDNGQVVLRSQNRTLSGRVRWVTEPAPVPVEEPWNNYCPNYSPTFVRTDSGHLLEITSAPTEEGVCRPWFGALG</sequence>
<proteinExistence type="predicted"/>
<keyword evidence="4" id="KW-1185">Reference proteome</keyword>
<evidence type="ECO:0000256" key="2">
    <source>
        <dbReference type="SAM" id="SignalP"/>
    </source>
</evidence>
<dbReference type="EMBL" id="NRGR01000029">
    <property type="protein sequence ID" value="PCC37960.1"/>
    <property type="molecule type" value="Genomic_DNA"/>
</dbReference>